<accession>A0ABS8N1Y6</accession>
<evidence type="ECO:0000256" key="3">
    <source>
        <dbReference type="ARBA" id="ARBA00022475"/>
    </source>
</evidence>
<comment type="subcellular location">
    <subcellularLocation>
        <location evidence="8">Cell membrane</location>
        <topology evidence="8">Multi-pass membrane protein</topology>
    </subcellularLocation>
    <subcellularLocation>
        <location evidence="1">Membrane</location>
        <topology evidence="1">Multi-pass membrane protein</topology>
    </subcellularLocation>
</comment>
<evidence type="ECO:0000256" key="9">
    <source>
        <dbReference type="NCBIfam" id="TIGR00751"/>
    </source>
</evidence>
<keyword evidence="5 8" id="KW-0812">Transmembrane</keyword>
<evidence type="ECO:0000256" key="1">
    <source>
        <dbReference type="ARBA" id="ARBA00004141"/>
    </source>
</evidence>
<dbReference type="EC" id="2.5.1.74" evidence="8 9"/>
<keyword evidence="3 8" id="KW-1003">Cell membrane</keyword>
<protein>
    <recommendedName>
        <fullName evidence="8 9">1,4-dihydroxy-2-naphthoate octaprenyltransferase</fullName>
        <shortName evidence="8">DHNA-octaprenyltransferase</shortName>
        <ecNumber evidence="8 9">2.5.1.74</ecNumber>
    </recommendedName>
</protein>
<comment type="similarity">
    <text evidence="8">Belongs to the MenA family. Type 1 subfamily.</text>
</comment>
<dbReference type="CDD" id="cd13962">
    <property type="entry name" value="PT_UbiA_UBIAD1"/>
    <property type="match status" value="1"/>
</dbReference>
<dbReference type="InterPro" id="IPR026046">
    <property type="entry name" value="UBIAD1"/>
</dbReference>
<dbReference type="NCBIfam" id="TIGR00751">
    <property type="entry name" value="menA"/>
    <property type="match status" value="1"/>
</dbReference>
<name>A0ABS8N1Y6_9FLAO</name>
<dbReference type="EMBL" id="JAJJMO010000001">
    <property type="protein sequence ID" value="MCC9074342.1"/>
    <property type="molecule type" value="Genomic_DNA"/>
</dbReference>
<evidence type="ECO:0000256" key="7">
    <source>
        <dbReference type="ARBA" id="ARBA00023136"/>
    </source>
</evidence>
<comment type="pathway">
    <text evidence="8">Quinol/quinone metabolism; menaquinone biosynthesis; menaquinol from 1,4-dihydroxy-2-naphthoate: step 1/2.</text>
</comment>
<dbReference type="Gene3D" id="1.10.357.140">
    <property type="entry name" value="UbiA prenyltransferase"/>
    <property type="match status" value="1"/>
</dbReference>
<evidence type="ECO:0000313" key="10">
    <source>
        <dbReference type="EMBL" id="MCC9074342.1"/>
    </source>
</evidence>
<comment type="catalytic activity">
    <reaction evidence="8">
        <text>an all-trans-polyprenyl diphosphate + 1,4-dihydroxy-2-naphthoate + H(+) = a 2-demethylmenaquinol + CO2 + diphosphate</text>
        <dbReference type="Rhea" id="RHEA:26478"/>
        <dbReference type="Rhea" id="RHEA-COMP:9563"/>
        <dbReference type="Rhea" id="RHEA-COMP:9564"/>
        <dbReference type="ChEBI" id="CHEBI:11173"/>
        <dbReference type="ChEBI" id="CHEBI:15378"/>
        <dbReference type="ChEBI" id="CHEBI:16526"/>
        <dbReference type="ChEBI" id="CHEBI:33019"/>
        <dbReference type="ChEBI" id="CHEBI:55437"/>
        <dbReference type="ChEBI" id="CHEBI:58914"/>
        <dbReference type="EC" id="2.5.1.74"/>
    </reaction>
</comment>
<sequence>MKHWIEAARLRTLPLSVSGIIVGSMYALANPTENVYTPTEVFNWKIFGFALLTTLGLQVLSNFANDYGDGVKGTDNEDRIGPKRAIQSGVITPQAMKKAIIITAILTLLSAITLIYFAFGETNFVYSIFFLLLGIAAIVSAIRYTVGNSAYGYKGFGDLFVFVFFGLVSTLGVNFLYSKEVDPLLILPAVAIGLLSVGVLNLNNMRDEASDKKSGKNTIVVKMGGQAAKKYHYFLIITAMVSVVVFAILSDYNFDQYLFLLAYIPLTKHLIVVSKNKEPKLLDPELKRVALSTFLLSVLLTLCMISLISDIIVNLFMGGR</sequence>
<gene>
    <name evidence="8 10" type="primary">menA</name>
    <name evidence="10" type="ORF">LNQ49_22365</name>
</gene>
<organism evidence="10 11">
    <name type="scientific">Flavobacterium pisciphilum</name>
    <dbReference type="NCBI Taxonomy" id="2893755"/>
    <lineage>
        <taxon>Bacteria</taxon>
        <taxon>Pseudomonadati</taxon>
        <taxon>Bacteroidota</taxon>
        <taxon>Flavobacteriia</taxon>
        <taxon>Flavobacteriales</taxon>
        <taxon>Flavobacteriaceae</taxon>
        <taxon>Flavobacterium</taxon>
    </lineage>
</organism>
<keyword evidence="7 8" id="KW-0472">Membrane</keyword>
<dbReference type="InterPro" id="IPR004657">
    <property type="entry name" value="MenA"/>
</dbReference>
<evidence type="ECO:0000256" key="8">
    <source>
        <dbReference type="HAMAP-Rule" id="MF_01937"/>
    </source>
</evidence>
<keyword evidence="6 8" id="KW-1133">Transmembrane helix</keyword>
<dbReference type="RefSeq" id="WP_229991156.1">
    <property type="nucleotide sequence ID" value="NZ_JAJJMO010000001.1"/>
</dbReference>
<dbReference type="Proteomes" id="UP001430919">
    <property type="component" value="Unassembled WGS sequence"/>
</dbReference>
<dbReference type="InterPro" id="IPR000537">
    <property type="entry name" value="UbiA_prenyltransferase"/>
</dbReference>
<feature type="transmembrane region" description="Helical" evidence="8">
    <location>
        <begin position="231"/>
        <end position="250"/>
    </location>
</feature>
<dbReference type="InterPro" id="IPR044878">
    <property type="entry name" value="UbiA_sf"/>
</dbReference>
<keyword evidence="11" id="KW-1185">Reference proteome</keyword>
<dbReference type="PIRSF" id="PIRSF005355">
    <property type="entry name" value="UBIAD1"/>
    <property type="match status" value="1"/>
</dbReference>
<feature type="transmembrane region" description="Helical" evidence="8">
    <location>
        <begin position="12"/>
        <end position="29"/>
    </location>
</feature>
<feature type="transmembrane region" description="Helical" evidence="8">
    <location>
        <begin position="124"/>
        <end position="144"/>
    </location>
</feature>
<feature type="transmembrane region" description="Helical" evidence="8">
    <location>
        <begin position="294"/>
        <end position="317"/>
    </location>
</feature>
<keyword evidence="2 8" id="KW-0474">Menaquinone biosynthesis</keyword>
<dbReference type="HAMAP" id="MF_01937">
    <property type="entry name" value="MenA_1"/>
    <property type="match status" value="1"/>
</dbReference>
<evidence type="ECO:0000256" key="4">
    <source>
        <dbReference type="ARBA" id="ARBA00022679"/>
    </source>
</evidence>
<evidence type="ECO:0000256" key="6">
    <source>
        <dbReference type="ARBA" id="ARBA00022989"/>
    </source>
</evidence>
<evidence type="ECO:0000256" key="2">
    <source>
        <dbReference type="ARBA" id="ARBA00022428"/>
    </source>
</evidence>
<feature type="transmembrane region" description="Helical" evidence="8">
    <location>
        <begin position="41"/>
        <end position="60"/>
    </location>
</feature>
<feature type="transmembrane region" description="Helical" evidence="8">
    <location>
        <begin position="183"/>
        <end position="203"/>
    </location>
</feature>
<feature type="transmembrane region" description="Helical" evidence="8">
    <location>
        <begin position="156"/>
        <end position="177"/>
    </location>
</feature>
<dbReference type="PANTHER" id="PTHR13929">
    <property type="entry name" value="1,4-DIHYDROXY-2-NAPHTHOATE OCTAPRENYLTRANSFERASE"/>
    <property type="match status" value="1"/>
</dbReference>
<reference evidence="10" key="1">
    <citation type="submission" date="2021-11" db="EMBL/GenBank/DDBJ databases">
        <title>Description of novel Flavobacterium species.</title>
        <authorList>
            <person name="Saticioglu I.B."/>
            <person name="Ay H."/>
            <person name="Altun S."/>
            <person name="Duman M."/>
        </authorList>
    </citation>
    <scope>NUCLEOTIDE SEQUENCE</scope>
    <source>
        <strain evidence="10">F-65</strain>
    </source>
</reference>
<proteinExistence type="inferred from homology"/>
<dbReference type="PANTHER" id="PTHR13929:SF0">
    <property type="entry name" value="UBIA PRENYLTRANSFERASE DOMAIN-CONTAINING PROTEIN 1"/>
    <property type="match status" value="1"/>
</dbReference>
<evidence type="ECO:0000256" key="5">
    <source>
        <dbReference type="ARBA" id="ARBA00022692"/>
    </source>
</evidence>
<evidence type="ECO:0000313" key="11">
    <source>
        <dbReference type="Proteomes" id="UP001430919"/>
    </source>
</evidence>
<keyword evidence="4 8" id="KW-0808">Transferase</keyword>
<feature type="transmembrane region" description="Helical" evidence="8">
    <location>
        <begin position="99"/>
        <end position="118"/>
    </location>
</feature>
<dbReference type="Pfam" id="PF01040">
    <property type="entry name" value="UbiA"/>
    <property type="match status" value="1"/>
</dbReference>
<comment type="caution">
    <text evidence="10">The sequence shown here is derived from an EMBL/GenBank/DDBJ whole genome shotgun (WGS) entry which is preliminary data.</text>
</comment>
<comment type="function">
    <text evidence="8">Conversion of 1,4-dihydroxy-2-naphthoate (DHNA) to demethylmenaquinone (DMK).</text>
</comment>